<proteinExistence type="inferred from homology"/>
<dbReference type="GO" id="GO:0016618">
    <property type="term" value="F:hydroxypyruvate reductase [NAD(P)H] activity"/>
    <property type="evidence" value="ECO:0007669"/>
    <property type="project" value="TreeGrafter"/>
</dbReference>
<dbReference type="Gene3D" id="3.40.50.720">
    <property type="entry name" value="NAD(P)-binding Rossmann-like Domain"/>
    <property type="match status" value="2"/>
</dbReference>
<dbReference type="GO" id="GO:0051287">
    <property type="term" value="F:NAD binding"/>
    <property type="evidence" value="ECO:0007669"/>
    <property type="project" value="InterPro"/>
</dbReference>
<dbReference type="KEGG" id="por:APT59_06300"/>
<evidence type="ECO:0000256" key="4">
    <source>
        <dbReference type="RuleBase" id="RU003719"/>
    </source>
</evidence>
<protein>
    <submittedName>
        <fullName evidence="7">D-glycerate dehydrogenase</fullName>
    </submittedName>
</protein>
<dbReference type="Pfam" id="PF02826">
    <property type="entry name" value="2-Hacid_dh_C"/>
    <property type="match status" value="1"/>
</dbReference>
<feature type="domain" description="D-isomer specific 2-hydroxyacid dehydrogenase catalytic" evidence="5">
    <location>
        <begin position="8"/>
        <end position="319"/>
    </location>
</feature>
<name>A0A0U4WHR0_9PSED</name>
<evidence type="ECO:0000256" key="2">
    <source>
        <dbReference type="ARBA" id="ARBA00023002"/>
    </source>
</evidence>
<dbReference type="OrthoDB" id="9805416at2"/>
<dbReference type="PANTHER" id="PTHR10996:SF283">
    <property type="entry name" value="GLYOXYLATE_HYDROXYPYRUVATE REDUCTASE B"/>
    <property type="match status" value="1"/>
</dbReference>
<dbReference type="InterPro" id="IPR050223">
    <property type="entry name" value="D-isomer_2-hydroxyacid_DH"/>
</dbReference>
<evidence type="ECO:0000259" key="6">
    <source>
        <dbReference type="Pfam" id="PF02826"/>
    </source>
</evidence>
<dbReference type="PANTHER" id="PTHR10996">
    <property type="entry name" value="2-HYDROXYACID DEHYDROGENASE-RELATED"/>
    <property type="match status" value="1"/>
</dbReference>
<dbReference type="Pfam" id="PF00389">
    <property type="entry name" value="2-Hacid_dh"/>
    <property type="match status" value="1"/>
</dbReference>
<sequence length="327" mass="35382">MKKKVIHYKALSPALTARLSEAFDLEYVDVKAPDGEARLRERLPDAQGLLGSSFKLTPELLDLAPRLEAIASVSVGFDSYDLPYLQRRGILLCNTPDVLTESVADAAFALLLATARRIVELADWVRAGQWQASLGEAHFGCDVYGKTLGLVGMGRIGQAIARRAHLGFGMQVNYTAHAAKPEVDERYAARFLPLPELLASCDFLCVTVPLSDETHHLLGAAELARLPAHAILINVSRGPVIDEAALIAALQEGRLRGAGLDVFDREPVAPDSPLLQLPNVVPTPHLGSATHETREAMARCAVDNLLTALTGQRPANLVNPEVWQGRE</sequence>
<dbReference type="SUPFAM" id="SSF52283">
    <property type="entry name" value="Formate/glycerate dehydrogenase catalytic domain-like"/>
    <property type="match status" value="1"/>
</dbReference>
<dbReference type="GO" id="GO:0005829">
    <property type="term" value="C:cytosol"/>
    <property type="evidence" value="ECO:0007669"/>
    <property type="project" value="TreeGrafter"/>
</dbReference>
<dbReference type="InterPro" id="IPR006140">
    <property type="entry name" value="D-isomer_DH_NAD-bd"/>
</dbReference>
<dbReference type="GO" id="GO:0030267">
    <property type="term" value="F:glyoxylate reductase (NADPH) activity"/>
    <property type="evidence" value="ECO:0007669"/>
    <property type="project" value="TreeGrafter"/>
</dbReference>
<gene>
    <name evidence="7" type="ORF">APT59_06300</name>
</gene>
<dbReference type="RefSeq" id="WP_059314073.1">
    <property type="nucleotide sequence ID" value="NZ_CP013987.1"/>
</dbReference>
<dbReference type="Proteomes" id="UP000064137">
    <property type="component" value="Chromosome"/>
</dbReference>
<organism evidence="7 8">
    <name type="scientific">Pseudomonas oryzihabitans</name>
    <dbReference type="NCBI Taxonomy" id="47885"/>
    <lineage>
        <taxon>Bacteria</taxon>
        <taxon>Pseudomonadati</taxon>
        <taxon>Pseudomonadota</taxon>
        <taxon>Gammaproteobacteria</taxon>
        <taxon>Pseudomonadales</taxon>
        <taxon>Pseudomonadaceae</taxon>
        <taxon>Pseudomonas</taxon>
    </lineage>
</organism>
<dbReference type="FunFam" id="3.40.50.720:FF:000462">
    <property type="entry name" value="Glyoxylate reductase (NADP+)"/>
    <property type="match status" value="1"/>
</dbReference>
<evidence type="ECO:0000259" key="5">
    <source>
        <dbReference type="Pfam" id="PF00389"/>
    </source>
</evidence>
<dbReference type="InterPro" id="IPR036291">
    <property type="entry name" value="NAD(P)-bd_dom_sf"/>
</dbReference>
<evidence type="ECO:0000256" key="3">
    <source>
        <dbReference type="ARBA" id="ARBA00023027"/>
    </source>
</evidence>
<dbReference type="CDD" id="cd05301">
    <property type="entry name" value="GDH"/>
    <property type="match status" value="1"/>
</dbReference>
<evidence type="ECO:0000313" key="7">
    <source>
        <dbReference type="EMBL" id="ALZ83836.1"/>
    </source>
</evidence>
<dbReference type="SUPFAM" id="SSF51735">
    <property type="entry name" value="NAD(P)-binding Rossmann-fold domains"/>
    <property type="match status" value="1"/>
</dbReference>
<feature type="domain" description="D-isomer specific 2-hydroxyacid dehydrogenase NAD-binding" evidence="6">
    <location>
        <begin position="108"/>
        <end position="287"/>
    </location>
</feature>
<accession>A0A0U4WHR0</accession>
<reference evidence="7 8" key="1">
    <citation type="submission" date="2016-01" db="EMBL/GenBank/DDBJ databases">
        <title>Annotation of Pseudomonas oryzihabitans USDA-ARS-USMARC-56511.</title>
        <authorList>
            <person name="Harhay G.P."/>
            <person name="Harhay D.M."/>
            <person name="Smith T.P.L."/>
            <person name="Bono J.L."/>
            <person name="Heaton M.P."/>
            <person name="Clawson M.L."/>
            <person name="Chitko-Mckown C.G."/>
            <person name="Capik S.F."/>
            <person name="DeDonder K.D."/>
            <person name="Apley M.D."/>
            <person name="Lubbers B.V."/>
            <person name="White B.J."/>
            <person name="Larson R.L."/>
        </authorList>
    </citation>
    <scope>NUCLEOTIDE SEQUENCE [LARGE SCALE GENOMIC DNA]</scope>
    <source>
        <strain evidence="7 8">USDA-ARS-USMARC-56511</strain>
    </source>
</reference>
<evidence type="ECO:0000313" key="8">
    <source>
        <dbReference type="Proteomes" id="UP000064137"/>
    </source>
</evidence>
<keyword evidence="2 4" id="KW-0560">Oxidoreductase</keyword>
<dbReference type="AlphaFoldDB" id="A0A0U4WHR0"/>
<dbReference type="EMBL" id="CP013987">
    <property type="protein sequence ID" value="ALZ83836.1"/>
    <property type="molecule type" value="Genomic_DNA"/>
</dbReference>
<evidence type="ECO:0000256" key="1">
    <source>
        <dbReference type="ARBA" id="ARBA00005854"/>
    </source>
</evidence>
<comment type="similarity">
    <text evidence="1 4">Belongs to the D-isomer specific 2-hydroxyacid dehydrogenase family.</text>
</comment>
<dbReference type="InterPro" id="IPR006139">
    <property type="entry name" value="D-isomer_2_OHA_DH_cat_dom"/>
</dbReference>
<keyword evidence="3" id="KW-0520">NAD</keyword>